<dbReference type="EMBL" id="CP023778">
    <property type="protein sequence ID" value="ATL66510.1"/>
    <property type="molecule type" value="Genomic_DNA"/>
</dbReference>
<proteinExistence type="predicted"/>
<dbReference type="Proteomes" id="UP000076512">
    <property type="component" value="Unassembled WGS sequence"/>
</dbReference>
<dbReference type="GeneID" id="88357764"/>
<sequence>MTIETSQADIARFLQAAQSGTVTFDPAAARRCADIYEQQADRLRYLQQRLESVSQLHGFGGFFSAEQLQAGFGRKARDAAALLDQYIAASYRMKEAFLTSAGLYEEADAAHAAALRAISSRLPR</sequence>
<evidence type="ECO:0000313" key="1">
    <source>
        <dbReference type="EMBL" id="ATL66510.1"/>
    </source>
</evidence>
<dbReference type="OrthoDB" id="4554643at2"/>
<protein>
    <submittedName>
        <fullName evidence="2">Uncharacterized protein</fullName>
    </submittedName>
</protein>
<accession>A0A164L5F7</accession>
<gene>
    <name evidence="2" type="ORF">AWN90_38120</name>
    <name evidence="1" type="ORF">CRH09_10120</name>
</gene>
<organism evidence="2 3">
    <name type="scientific">Nocardia terpenica</name>
    <dbReference type="NCBI Taxonomy" id="455432"/>
    <lineage>
        <taxon>Bacteria</taxon>
        <taxon>Bacillati</taxon>
        <taxon>Actinomycetota</taxon>
        <taxon>Actinomycetes</taxon>
        <taxon>Mycobacteriales</taxon>
        <taxon>Nocardiaceae</taxon>
        <taxon>Nocardia</taxon>
    </lineage>
</organism>
<evidence type="ECO:0000313" key="4">
    <source>
        <dbReference type="Proteomes" id="UP000221961"/>
    </source>
</evidence>
<keyword evidence="3" id="KW-1185">Reference proteome</keyword>
<dbReference type="AlphaFoldDB" id="A0A164L5F7"/>
<reference evidence="1 4" key="2">
    <citation type="submission" date="2017-10" db="EMBL/GenBank/DDBJ databases">
        <title>Comparative genomics between pathogenic Norcardia.</title>
        <authorList>
            <person name="Zeng L."/>
        </authorList>
    </citation>
    <scope>NUCLEOTIDE SEQUENCE [LARGE SCALE GENOMIC DNA]</scope>
    <source>
        <strain evidence="1 4">NC_YFY_NT001</strain>
    </source>
</reference>
<dbReference type="KEGG" id="ntp:CRH09_10120"/>
<evidence type="ECO:0000313" key="3">
    <source>
        <dbReference type="Proteomes" id="UP000076512"/>
    </source>
</evidence>
<reference evidence="2 3" key="1">
    <citation type="submission" date="2016-04" db="EMBL/GenBank/DDBJ databases">
        <authorList>
            <person name="Evans L.H."/>
            <person name="Alamgir A."/>
            <person name="Owens N."/>
            <person name="Weber N.D."/>
            <person name="Virtaneva K."/>
            <person name="Barbian K."/>
            <person name="Babar A."/>
            <person name="Rosenke K."/>
        </authorList>
    </citation>
    <scope>NUCLEOTIDE SEQUENCE [LARGE SCALE GENOMIC DNA]</scope>
    <source>
        <strain evidence="2 3">IFM 0406</strain>
    </source>
</reference>
<evidence type="ECO:0000313" key="2">
    <source>
        <dbReference type="EMBL" id="KZM72045.1"/>
    </source>
</evidence>
<dbReference type="Proteomes" id="UP000221961">
    <property type="component" value="Chromosome"/>
</dbReference>
<dbReference type="RefSeq" id="WP_067593326.1">
    <property type="nucleotide sequence ID" value="NZ_CP023778.1"/>
</dbReference>
<dbReference type="EMBL" id="LWGR01000010">
    <property type="protein sequence ID" value="KZM72045.1"/>
    <property type="molecule type" value="Genomic_DNA"/>
</dbReference>
<name>A0A164L5F7_9NOCA</name>